<name>A0A267DPN3_9PLAT</name>
<reference evidence="2 3" key="1">
    <citation type="submission" date="2017-06" db="EMBL/GenBank/DDBJ databases">
        <title>A platform for efficient transgenesis in Macrostomum lignano, a flatworm model organism for stem cell research.</title>
        <authorList>
            <person name="Berezikov E."/>
        </authorList>
    </citation>
    <scope>NUCLEOTIDE SEQUENCE [LARGE SCALE GENOMIC DNA]</scope>
    <source>
        <strain evidence="2">DV1</strain>
        <tissue evidence="2">Whole organism</tissue>
    </source>
</reference>
<organism evidence="2 3">
    <name type="scientific">Macrostomum lignano</name>
    <dbReference type="NCBI Taxonomy" id="282301"/>
    <lineage>
        <taxon>Eukaryota</taxon>
        <taxon>Metazoa</taxon>
        <taxon>Spiralia</taxon>
        <taxon>Lophotrochozoa</taxon>
        <taxon>Platyhelminthes</taxon>
        <taxon>Rhabditophora</taxon>
        <taxon>Macrostomorpha</taxon>
        <taxon>Macrostomida</taxon>
        <taxon>Macrostomidae</taxon>
        <taxon>Macrostomum</taxon>
    </lineage>
</organism>
<evidence type="ECO:0000313" key="2">
    <source>
        <dbReference type="EMBL" id="PAA50657.1"/>
    </source>
</evidence>
<evidence type="ECO:0000313" key="3">
    <source>
        <dbReference type="Proteomes" id="UP000215902"/>
    </source>
</evidence>
<accession>A0A267DPN3</accession>
<evidence type="ECO:0000256" key="1">
    <source>
        <dbReference type="SAM" id="MobiDB-lite"/>
    </source>
</evidence>
<gene>
    <name evidence="2" type="ORF">BOX15_Mlig030557g4</name>
</gene>
<dbReference type="Proteomes" id="UP000215902">
    <property type="component" value="Unassembled WGS sequence"/>
</dbReference>
<dbReference type="EMBL" id="NIVC01003590">
    <property type="protein sequence ID" value="PAA50657.1"/>
    <property type="molecule type" value="Genomic_DNA"/>
</dbReference>
<comment type="caution">
    <text evidence="2">The sequence shown here is derived from an EMBL/GenBank/DDBJ whole genome shotgun (WGS) entry which is preliminary data.</text>
</comment>
<sequence length="213" mass="22574">PEPAAAGGSQLRYLAHLSASISRFCCSTMSPEFSAAPTAPRCRSEPGVQAEHSDCDASSFHTEDGGDLLDTQTVWKPSDIADLLDTQTVWKPSDIAELQQLLEPPAESIDFPEAEDPDDDGCSPAMKSRSREPRLPQLPPSLPHRLQELRSRLLAAEAAAAADGEGAEAEAAAAAAVAAAAELADAEDAAYWEWHLQLCRAGGGTEFQPLPDI</sequence>
<dbReference type="AlphaFoldDB" id="A0A267DPN3"/>
<feature type="compositionally biased region" description="Acidic residues" evidence="1">
    <location>
        <begin position="110"/>
        <end position="121"/>
    </location>
</feature>
<feature type="region of interest" description="Disordered" evidence="1">
    <location>
        <begin position="33"/>
        <end position="66"/>
    </location>
</feature>
<proteinExistence type="predicted"/>
<protein>
    <submittedName>
        <fullName evidence="2">Uncharacterized protein</fullName>
    </submittedName>
</protein>
<feature type="region of interest" description="Disordered" evidence="1">
    <location>
        <begin position="109"/>
        <end position="142"/>
    </location>
</feature>
<keyword evidence="3" id="KW-1185">Reference proteome</keyword>
<feature type="non-terminal residue" evidence="2">
    <location>
        <position position="1"/>
    </location>
</feature>